<keyword evidence="3" id="KW-1133">Transmembrane helix</keyword>
<keyword evidence="2" id="KW-0802">TPR repeat</keyword>
<dbReference type="Pfam" id="PF13432">
    <property type="entry name" value="TPR_16"/>
    <property type="match status" value="3"/>
</dbReference>
<dbReference type="RefSeq" id="WP_099019269.1">
    <property type="nucleotide sequence ID" value="NZ_NIHB01000002.1"/>
</dbReference>
<dbReference type="PANTHER" id="PTHR45586">
    <property type="entry name" value="TPR REPEAT-CONTAINING PROTEIN PA4667"/>
    <property type="match status" value="1"/>
</dbReference>
<keyword evidence="3" id="KW-0812">Transmembrane</keyword>
<feature type="transmembrane region" description="Helical" evidence="3">
    <location>
        <begin position="20"/>
        <end position="38"/>
    </location>
</feature>
<dbReference type="AlphaFoldDB" id="A0A4R6XWM0"/>
<dbReference type="SUPFAM" id="SSF48452">
    <property type="entry name" value="TPR-like"/>
    <property type="match status" value="3"/>
</dbReference>
<feature type="transmembrane region" description="Helical" evidence="3">
    <location>
        <begin position="50"/>
        <end position="70"/>
    </location>
</feature>
<name>A0A4R6XWM0_9GAMM</name>
<sequence>MTRKKSLLTELAERRIPQILGMYVAAVWLAVEIGDWMSERFDVPTQFSSYVFVILISFLPLVALLAWGHGRPGKDKWTQKQIIFIPFNSLLAWFAVTTFIQPVDKVQATEILSLTDVQTGKMVDYEVARSGMSQKVYGFFWENKTGDETLDWLSYGSMWMVAKDLMRNPIISIRTPYESPALLSAITSKGYDRALGEPLSLDLSIANDRDSQWMIKGQILQDEGKISFEASLYDVVSGALLTTISSSYDDWLFALDDVAEQLAKVILNKANIKVDANVIPDMPISQHISNNLAAIESVIDSLNAVALDNDFEQGISHLKMALSSDEKLAEAYVLLIDYYRGMGDFASAKSAAESALKLEYNLSQETLLKVKANYYAINGETDKAIKVLENWVKLYPKSADALQILGANYMVIGHRLDDALSTYQKLAELQEINSTALINQARIYRLKGEQANAIKALNAYLLSSPDKAEPHLEMASTYLQFGDIAAAKSHFEDASLMSFNDIDADLGLAKVMALEGRILDAIQALDALRLKADNDADRVKILTEKENLLFYLGRLEEAMQVLDEMRAISQSFMPPLSLNLMFGSKKISYLAYLQRFDEAWAAYADMQAETKPPFNQMLEIIAKSVHDLAGNFEQSAASLKRFEKFKNEFQMNVYDQFIYASRAIEARHAGKFEEAIELHDQAINESNQSFLTLNSLYVVDELKYQKALTLFEFGKFQSAINIIDETLQRNPILGQSMLLKARALYELGALEEAIDLTEKIKSIWQDADADFKDLIELKAFEEQIAAT</sequence>
<proteinExistence type="predicted"/>
<dbReference type="Gene3D" id="1.25.40.10">
    <property type="entry name" value="Tetratricopeptide repeat domain"/>
    <property type="match status" value="2"/>
</dbReference>
<keyword evidence="3" id="KW-0472">Membrane</keyword>
<dbReference type="InterPro" id="IPR011990">
    <property type="entry name" value="TPR-like_helical_dom_sf"/>
</dbReference>
<dbReference type="EMBL" id="SNZB01000002">
    <property type="protein sequence ID" value="TDR22644.1"/>
    <property type="molecule type" value="Genomic_DNA"/>
</dbReference>
<reference evidence="4 5" key="1">
    <citation type="submission" date="2019-03" db="EMBL/GenBank/DDBJ databases">
        <title>Genomic Encyclopedia of Type Strains, Phase IV (KMG-IV): sequencing the most valuable type-strain genomes for metagenomic binning, comparative biology and taxonomic classification.</title>
        <authorList>
            <person name="Goeker M."/>
        </authorList>
    </citation>
    <scope>NUCLEOTIDE SEQUENCE [LARGE SCALE GENOMIC DNA]</scope>
    <source>
        <strain evidence="4 5">DSM 25488</strain>
    </source>
</reference>
<feature type="transmembrane region" description="Helical" evidence="3">
    <location>
        <begin position="82"/>
        <end position="100"/>
    </location>
</feature>
<evidence type="ECO:0000256" key="1">
    <source>
        <dbReference type="ARBA" id="ARBA00022737"/>
    </source>
</evidence>
<comment type="caution">
    <text evidence="4">The sequence shown here is derived from an EMBL/GenBank/DDBJ whole genome shotgun (WGS) entry which is preliminary data.</text>
</comment>
<evidence type="ECO:0000313" key="5">
    <source>
        <dbReference type="Proteomes" id="UP000295724"/>
    </source>
</evidence>
<accession>A0A4R6XWM0</accession>
<gene>
    <name evidence="4" type="ORF">C8D91_1136</name>
</gene>
<dbReference type="OrthoDB" id="6189627at2"/>
<dbReference type="InterPro" id="IPR019734">
    <property type="entry name" value="TPR_rpt"/>
</dbReference>
<keyword evidence="5" id="KW-1185">Reference proteome</keyword>
<keyword evidence="1" id="KW-0677">Repeat</keyword>
<organism evidence="4 5">
    <name type="scientific">Marinicella litoralis</name>
    <dbReference type="NCBI Taxonomy" id="644220"/>
    <lineage>
        <taxon>Bacteria</taxon>
        <taxon>Pseudomonadati</taxon>
        <taxon>Pseudomonadota</taxon>
        <taxon>Gammaproteobacteria</taxon>
        <taxon>Lysobacterales</taxon>
        <taxon>Marinicellaceae</taxon>
        <taxon>Marinicella</taxon>
    </lineage>
</organism>
<protein>
    <submittedName>
        <fullName evidence="4">Tetratricopeptide repeat protein</fullName>
    </submittedName>
</protein>
<evidence type="ECO:0000313" key="4">
    <source>
        <dbReference type="EMBL" id="TDR22644.1"/>
    </source>
</evidence>
<dbReference type="Proteomes" id="UP000295724">
    <property type="component" value="Unassembled WGS sequence"/>
</dbReference>
<dbReference type="SMART" id="SM00028">
    <property type="entry name" value="TPR"/>
    <property type="match status" value="8"/>
</dbReference>
<evidence type="ECO:0000256" key="3">
    <source>
        <dbReference type="SAM" id="Phobius"/>
    </source>
</evidence>
<evidence type="ECO:0000256" key="2">
    <source>
        <dbReference type="ARBA" id="ARBA00022803"/>
    </source>
</evidence>
<dbReference type="PANTHER" id="PTHR45586:SF1">
    <property type="entry name" value="LIPOPOLYSACCHARIDE ASSEMBLY PROTEIN B"/>
    <property type="match status" value="1"/>
</dbReference>
<dbReference type="InterPro" id="IPR051012">
    <property type="entry name" value="CellSynth/LPSAsmb/PSIAsmb"/>
</dbReference>